<organism evidence="2 3">
    <name type="scientific">[Mycobacterium] nativiensis</name>
    <dbReference type="NCBI Taxonomy" id="2855503"/>
    <lineage>
        <taxon>Bacteria</taxon>
        <taxon>Bacillati</taxon>
        <taxon>Actinomycetota</taxon>
        <taxon>Actinomycetes</taxon>
        <taxon>Mycobacteriales</taxon>
        <taxon>Mycobacteriaceae</taxon>
        <taxon>Mycolicibacter</taxon>
    </lineage>
</organism>
<proteinExistence type="predicted"/>
<dbReference type="RefSeq" id="WP_224976509.1">
    <property type="nucleotide sequence ID" value="NZ_JAYJJU010000035.1"/>
</dbReference>
<dbReference type="Proteomes" id="UP001298593">
    <property type="component" value="Unassembled WGS sequence"/>
</dbReference>
<keyword evidence="3" id="KW-1185">Reference proteome</keyword>
<evidence type="ECO:0000313" key="3">
    <source>
        <dbReference type="Proteomes" id="UP001298593"/>
    </source>
</evidence>
<comment type="caution">
    <text evidence="2">The sequence shown here is derived from an EMBL/GenBank/DDBJ whole genome shotgun (WGS) entry which is preliminary data.</text>
</comment>
<sequence>MSGLPPLTEIEDANWNHLTTNATAWTNLATTWEMAFTEVRDASMSPGGAPWTGAGADALQQRAAADVVKVHGPADMLRNAAAIAIRGAQAQQSNKEMVLSAVNTAEREDFRVGDDYSVTDTWTYYSSAAEQAQREQAAEGHASFIKSRAANLVNNEREITRQLTTATAGLHSFSFGEDGADGGAGGNGQPRVVLVDDVKRDPTIKGPAATPAHEQNGYDLQDQFQDGQGPVFGGDPRDGVPRSPASELAQGPPGTRPLPTGTALGPDGHRYAFFSHPDGTEIPGVNQFATNGAVWDYTDPAHPVKVGDLPGIYQASGVYDAATNQMVIVGNTSNRNGDLTRGMWVSGPIDPAQPNSWVNSLQHVGDVGLPGDRESQLVALSGGGYMLVGATNGGPVQALSAATPQGLMSATPQTLLSQGQLPTVYGPTVMGTSLDPATGVETIQLRVSTWPPGPIYDPNTWTTTFEVQH</sequence>
<reference evidence="2 3" key="1">
    <citation type="submission" date="2023-12" db="EMBL/GenBank/DDBJ databases">
        <title>Description of new species of Mycobacterium terrae complex isolated from sewage at the Sao Paulo Zoological Park Foundation in Brazil.</title>
        <authorList>
            <person name="Romagnoli C.L."/>
            <person name="Conceicao E.C."/>
            <person name="Machado E."/>
            <person name="Barreto L.B.P.F."/>
            <person name="Sharma A."/>
            <person name="Silva N.M."/>
            <person name="Marques L.E."/>
            <person name="Juliana M.A."/>
            <person name="Lourenco M.C.S."/>
            <person name="Digiampietri L.A."/>
            <person name="Suffys P.N."/>
            <person name="Viana-Niero C."/>
        </authorList>
    </citation>
    <scope>NUCLEOTIDE SEQUENCE [LARGE SCALE GENOMIC DNA]</scope>
    <source>
        <strain evidence="2 3">MYC340</strain>
    </source>
</reference>
<evidence type="ECO:0000313" key="2">
    <source>
        <dbReference type="EMBL" id="MEB3034559.1"/>
    </source>
</evidence>
<dbReference type="EMBL" id="JAYJJU010000035">
    <property type="protein sequence ID" value="MEB3034559.1"/>
    <property type="molecule type" value="Genomic_DNA"/>
</dbReference>
<accession>A0ABU5Y2V3</accession>
<feature type="region of interest" description="Disordered" evidence="1">
    <location>
        <begin position="201"/>
        <end position="267"/>
    </location>
</feature>
<protein>
    <recommendedName>
        <fullName evidence="4">PPE family domain-containing protein</fullName>
    </recommendedName>
</protein>
<evidence type="ECO:0008006" key="4">
    <source>
        <dbReference type="Google" id="ProtNLM"/>
    </source>
</evidence>
<feature type="compositionally biased region" description="Low complexity" evidence="1">
    <location>
        <begin position="251"/>
        <end position="266"/>
    </location>
</feature>
<evidence type="ECO:0000256" key="1">
    <source>
        <dbReference type="SAM" id="MobiDB-lite"/>
    </source>
</evidence>
<name>A0ABU5Y2V3_9MYCO</name>
<gene>
    <name evidence="2" type="ORF">KV113_23745</name>
</gene>